<keyword evidence="2" id="KW-1185">Reference proteome</keyword>
<proteinExistence type="predicted"/>
<dbReference type="Proteomes" id="UP001152795">
    <property type="component" value="Unassembled WGS sequence"/>
</dbReference>
<accession>A0A7D9HKQ9</accession>
<evidence type="ECO:0000313" key="1">
    <source>
        <dbReference type="EMBL" id="CAB3983920.1"/>
    </source>
</evidence>
<dbReference type="AlphaFoldDB" id="A0A7D9HKQ9"/>
<reference evidence="1" key="1">
    <citation type="submission" date="2020-04" db="EMBL/GenBank/DDBJ databases">
        <authorList>
            <person name="Alioto T."/>
            <person name="Alioto T."/>
            <person name="Gomez Garrido J."/>
        </authorList>
    </citation>
    <scope>NUCLEOTIDE SEQUENCE</scope>
    <source>
        <strain evidence="1">A484AB</strain>
    </source>
</reference>
<sequence length="261" mass="29042">MTTADGCDQRSAGIGNIAYVKDLQTEKIVSTKLRCSKFGFAHHIVLKFGWAMMNSCLQKSCPFGFAFHPLVKSAQTDTYGPFSFSTTGSISGMEHNSTAFVGCDNGHCCGCYGPAGGTKNYCAQNCNAINGGVVTKNVFTWFWVRSSLPKRLWKKCMDYQVKRNDGKLISYKLVGHNVVPIEGRCNKASALLHDGIVVVPDNTTAQKVPDIDGLLEYRKDMQELYVRSNKTWNAIVLEEKVNKRITQLETMMKEIEKNLSQ</sequence>
<name>A0A7D9HKQ9_PARCT</name>
<evidence type="ECO:0000313" key="2">
    <source>
        <dbReference type="Proteomes" id="UP001152795"/>
    </source>
</evidence>
<dbReference type="EMBL" id="CACRXK020000675">
    <property type="protein sequence ID" value="CAB3983920.1"/>
    <property type="molecule type" value="Genomic_DNA"/>
</dbReference>
<dbReference type="OrthoDB" id="10398352at2759"/>
<protein>
    <submittedName>
        <fullName evidence="1">Uncharacterized protein</fullName>
    </submittedName>
</protein>
<gene>
    <name evidence="1" type="ORF">PACLA_8A086900</name>
</gene>
<organism evidence="1 2">
    <name type="scientific">Paramuricea clavata</name>
    <name type="common">Red gorgonian</name>
    <name type="synonym">Violescent sea-whip</name>
    <dbReference type="NCBI Taxonomy" id="317549"/>
    <lineage>
        <taxon>Eukaryota</taxon>
        <taxon>Metazoa</taxon>
        <taxon>Cnidaria</taxon>
        <taxon>Anthozoa</taxon>
        <taxon>Octocorallia</taxon>
        <taxon>Malacalcyonacea</taxon>
        <taxon>Plexauridae</taxon>
        <taxon>Paramuricea</taxon>
    </lineage>
</organism>
<comment type="caution">
    <text evidence="1">The sequence shown here is derived from an EMBL/GenBank/DDBJ whole genome shotgun (WGS) entry which is preliminary data.</text>
</comment>
<dbReference type="CDD" id="cd00035">
    <property type="entry name" value="ChtBD1"/>
    <property type="match status" value="1"/>
</dbReference>